<dbReference type="InterPro" id="IPR029149">
    <property type="entry name" value="Creatin/AminoP/Spt16_N"/>
</dbReference>
<organism evidence="15 16">
    <name type="scientific">Synchytrium microbalum</name>
    <dbReference type="NCBI Taxonomy" id="1806994"/>
    <lineage>
        <taxon>Eukaryota</taxon>
        <taxon>Fungi</taxon>
        <taxon>Fungi incertae sedis</taxon>
        <taxon>Chytridiomycota</taxon>
        <taxon>Chytridiomycota incertae sedis</taxon>
        <taxon>Chytridiomycetes</taxon>
        <taxon>Synchytriales</taxon>
        <taxon>Synchytriaceae</taxon>
        <taxon>Synchytrium</taxon>
    </lineage>
</organism>
<dbReference type="GO" id="GO:0005737">
    <property type="term" value="C:cytoplasm"/>
    <property type="evidence" value="ECO:0007669"/>
    <property type="project" value="UniProtKB-ARBA"/>
</dbReference>
<dbReference type="SUPFAM" id="SSF53092">
    <property type="entry name" value="Creatinase/prolidase N-terminal domain"/>
    <property type="match status" value="1"/>
</dbReference>
<keyword evidence="7 11" id="KW-0479">Metal-binding</keyword>
<evidence type="ECO:0000259" key="12">
    <source>
        <dbReference type="Pfam" id="PF00557"/>
    </source>
</evidence>
<evidence type="ECO:0000259" key="13">
    <source>
        <dbReference type="Pfam" id="PF01321"/>
    </source>
</evidence>
<dbReference type="GO" id="GO:0006508">
    <property type="term" value="P:proteolysis"/>
    <property type="evidence" value="ECO:0007669"/>
    <property type="project" value="UniProtKB-KW"/>
</dbReference>
<dbReference type="Pfam" id="PF16188">
    <property type="entry name" value="Peptidase_M24_C"/>
    <property type="match status" value="1"/>
</dbReference>
<evidence type="ECO:0000256" key="7">
    <source>
        <dbReference type="ARBA" id="ARBA00022723"/>
    </source>
</evidence>
<keyword evidence="8" id="KW-0378">Hydrolase</keyword>
<name>A0A507CJ38_9FUNG</name>
<evidence type="ECO:0000256" key="1">
    <source>
        <dbReference type="ARBA" id="ARBA00001424"/>
    </source>
</evidence>
<dbReference type="Pfam" id="PF01321">
    <property type="entry name" value="Creatinase_N"/>
    <property type="match status" value="1"/>
</dbReference>
<dbReference type="PROSITE" id="PS00491">
    <property type="entry name" value="PROLINE_PEPTIDASE"/>
    <property type="match status" value="1"/>
</dbReference>
<evidence type="ECO:0000256" key="9">
    <source>
        <dbReference type="ARBA" id="ARBA00023049"/>
    </source>
</evidence>
<evidence type="ECO:0000259" key="14">
    <source>
        <dbReference type="Pfam" id="PF16188"/>
    </source>
</evidence>
<evidence type="ECO:0000313" key="16">
    <source>
        <dbReference type="Proteomes" id="UP000319731"/>
    </source>
</evidence>
<protein>
    <recommendedName>
        <fullName evidence="4">Xaa-Pro aminopeptidase</fullName>
        <ecNumber evidence="4">3.4.11.9</ecNumber>
    </recommendedName>
</protein>
<dbReference type="InterPro" id="IPR001131">
    <property type="entry name" value="Peptidase_M24B_aminopep-P_CS"/>
</dbReference>
<comment type="catalytic activity">
    <reaction evidence="1">
        <text>Release of any N-terminal amino acid, including proline, that is linked to proline, even from a dipeptide or tripeptide.</text>
        <dbReference type="EC" id="3.4.11.9"/>
    </reaction>
</comment>
<dbReference type="CDD" id="cd01085">
    <property type="entry name" value="APP"/>
    <property type="match status" value="1"/>
</dbReference>
<dbReference type="Gene3D" id="3.90.230.10">
    <property type="entry name" value="Creatinase/methionine aminopeptidase superfamily"/>
    <property type="match status" value="1"/>
</dbReference>
<dbReference type="InterPro" id="IPR033740">
    <property type="entry name" value="Pept_M24B"/>
</dbReference>
<dbReference type="OrthoDB" id="9995434at2759"/>
<dbReference type="AlphaFoldDB" id="A0A507CJ38"/>
<dbReference type="InterPro" id="IPR000587">
    <property type="entry name" value="Creatinase_N"/>
</dbReference>
<dbReference type="FunFam" id="3.90.230.10:FF:000007">
    <property type="entry name" value="Xaa-Pro aminopeptidase P"/>
    <property type="match status" value="1"/>
</dbReference>
<feature type="domain" description="Creatinase N-terminal" evidence="13">
    <location>
        <begin position="27"/>
        <end position="161"/>
    </location>
</feature>
<dbReference type="SUPFAM" id="SSF55920">
    <property type="entry name" value="Creatinase/aminopeptidase"/>
    <property type="match status" value="1"/>
</dbReference>
<dbReference type="STRING" id="1806994.A0A507CJ38"/>
<sequence>MAPGLSSKQDNPSSSDGKAAAVDTTLRIAKLRDCMKSAGVAAYIVPSEDAHQSEYIADCDGRRAYISGFTGSAGLAVVTSDAAALWTDGRYFLQASKQLDSNWTLMKSGLPDVPNKEEWLVKVLPPKSKVGIDPKLVTVVAFKTLKEALETGGHTLVSIHDNLVDKVWDTRPPAPSNPVRIHPLQYAGKSSADKIKELREQFEKKRVWGFIVTALDEIAWLFNLRGSDVNYNPVFFSYALITKNEIVLYVDSAKVAADVQTFLGNDVTLRPYDSIFDDLKSKALAREGLAEDAKKEKLWIDSRCNQALLDVIGGEKMVEESRSPVMTAKSIKNAVEWEGFRQSHKRDAVALISYFAWLENELVAKKNTNLSEAEVADVLENFRSKQSDFVTLSFDTISSTGANAAIIHYKPEKGSDAIVDVDKIYLCDSGGQYLDGTTDVTRTLHFGTPTQAEKEAFTLVLKGHIQLDMAVFPKGTSGYILDVLARAALWKSGLDFRHGTGHGVGSFLNVHEGPQGIGTRIGYNDIPLEPGMTVTNEPGYYEDNAFGIRIENVMLVREQATPHRFGDRPYYGFEHVTLVPIGAKLIEVSLLTPEEVKWVNSYHEEVWNALNGFMKEGTLEWAWLKRECMPISALQPACVSVNYNPVFFSYSLVTKDEIVLYMDFAQVAADTQTFLGTDVTLRPYFMI</sequence>
<dbReference type="Pfam" id="PF16189">
    <property type="entry name" value="Creatinase_N_2"/>
    <property type="match status" value="1"/>
</dbReference>
<dbReference type="RefSeq" id="XP_031027990.1">
    <property type="nucleotide sequence ID" value="XM_031166211.1"/>
</dbReference>
<dbReference type="Pfam" id="PF00557">
    <property type="entry name" value="Peptidase_M24"/>
    <property type="match status" value="1"/>
</dbReference>
<evidence type="ECO:0000256" key="10">
    <source>
        <dbReference type="ARBA" id="ARBA00023211"/>
    </source>
</evidence>
<dbReference type="GO" id="GO:0046872">
    <property type="term" value="F:metal ion binding"/>
    <property type="evidence" value="ECO:0007669"/>
    <property type="project" value="UniProtKB-KW"/>
</dbReference>
<dbReference type="Proteomes" id="UP000319731">
    <property type="component" value="Unassembled WGS sequence"/>
</dbReference>
<comment type="similarity">
    <text evidence="3 11">Belongs to the peptidase M24B family.</text>
</comment>
<dbReference type="InterPro" id="IPR032416">
    <property type="entry name" value="Peptidase_M24_C"/>
</dbReference>
<keyword evidence="9" id="KW-0482">Metalloprotease</keyword>
<dbReference type="EMBL" id="QEAO01000001">
    <property type="protein sequence ID" value="TPX38276.1"/>
    <property type="molecule type" value="Genomic_DNA"/>
</dbReference>
<proteinExistence type="inferred from homology"/>
<accession>A0A507CJ38</accession>
<dbReference type="FunFam" id="3.40.350.10:FF:000001">
    <property type="entry name" value="Putative xaa-Pro aminopeptidase 1"/>
    <property type="match status" value="1"/>
</dbReference>
<keyword evidence="16" id="KW-1185">Reference proteome</keyword>
<keyword evidence="5" id="KW-0031">Aminopeptidase</keyword>
<comment type="cofactor">
    <cofactor evidence="2">
        <name>Mn(2+)</name>
        <dbReference type="ChEBI" id="CHEBI:29035"/>
    </cofactor>
</comment>
<evidence type="ECO:0000256" key="6">
    <source>
        <dbReference type="ARBA" id="ARBA00022670"/>
    </source>
</evidence>
<comment type="caution">
    <text evidence="15">The sequence shown here is derived from an EMBL/GenBank/DDBJ whole genome shotgun (WGS) entry which is preliminary data.</text>
</comment>
<dbReference type="EC" id="3.4.11.9" evidence="4"/>
<dbReference type="Gene3D" id="3.40.350.10">
    <property type="entry name" value="Creatinase/prolidase N-terminal domain"/>
    <property type="match status" value="3"/>
</dbReference>
<feature type="domain" description="Peptidase M24" evidence="12">
    <location>
        <begin position="339"/>
        <end position="558"/>
    </location>
</feature>
<reference evidence="15 16" key="1">
    <citation type="journal article" date="2019" name="Sci. Rep.">
        <title>Comparative genomics of chytrid fungi reveal insights into the obligate biotrophic and pathogenic lifestyle of Synchytrium endobioticum.</title>
        <authorList>
            <person name="van de Vossenberg B.T.L.H."/>
            <person name="Warris S."/>
            <person name="Nguyen H.D.T."/>
            <person name="van Gent-Pelzer M.P.E."/>
            <person name="Joly D.L."/>
            <person name="van de Geest H.C."/>
            <person name="Bonants P.J.M."/>
            <person name="Smith D.S."/>
            <person name="Levesque C.A."/>
            <person name="van der Lee T.A.J."/>
        </authorList>
    </citation>
    <scope>NUCLEOTIDE SEQUENCE [LARGE SCALE GENOMIC DNA]</scope>
    <source>
        <strain evidence="15 16">JEL517</strain>
    </source>
</reference>
<dbReference type="InterPro" id="IPR036005">
    <property type="entry name" value="Creatinase/aminopeptidase-like"/>
</dbReference>
<dbReference type="GeneID" id="42001508"/>
<dbReference type="PANTHER" id="PTHR43763:SF6">
    <property type="entry name" value="XAA-PRO AMINOPEPTIDASE 1"/>
    <property type="match status" value="1"/>
</dbReference>
<keyword evidence="6" id="KW-0645">Protease</keyword>
<evidence type="ECO:0000256" key="2">
    <source>
        <dbReference type="ARBA" id="ARBA00001936"/>
    </source>
</evidence>
<dbReference type="FunFam" id="3.40.350.10:FF:000010">
    <property type="entry name" value="Probable Xaa-Pro aminopeptidase P"/>
    <property type="match status" value="1"/>
</dbReference>
<dbReference type="PANTHER" id="PTHR43763">
    <property type="entry name" value="XAA-PRO AMINOPEPTIDASE 1"/>
    <property type="match status" value="1"/>
</dbReference>
<evidence type="ECO:0000256" key="4">
    <source>
        <dbReference type="ARBA" id="ARBA00012574"/>
    </source>
</evidence>
<evidence type="ECO:0000313" key="15">
    <source>
        <dbReference type="EMBL" id="TPX38276.1"/>
    </source>
</evidence>
<keyword evidence="10" id="KW-0464">Manganese</keyword>
<gene>
    <name evidence="15" type="ORF">SmJEL517_g00281</name>
</gene>
<evidence type="ECO:0000256" key="3">
    <source>
        <dbReference type="ARBA" id="ARBA00008766"/>
    </source>
</evidence>
<evidence type="ECO:0000256" key="5">
    <source>
        <dbReference type="ARBA" id="ARBA00022438"/>
    </source>
</evidence>
<dbReference type="InterPro" id="IPR000994">
    <property type="entry name" value="Pept_M24"/>
</dbReference>
<dbReference type="GO" id="GO:0070006">
    <property type="term" value="F:metalloaminopeptidase activity"/>
    <property type="evidence" value="ECO:0007669"/>
    <property type="project" value="InterPro"/>
</dbReference>
<dbReference type="InterPro" id="IPR050422">
    <property type="entry name" value="X-Pro_aminopeptidase_P"/>
</dbReference>
<feature type="domain" description="Peptidase M24 C-terminal" evidence="14">
    <location>
        <begin position="569"/>
        <end position="631"/>
    </location>
</feature>
<evidence type="ECO:0000256" key="8">
    <source>
        <dbReference type="ARBA" id="ARBA00022801"/>
    </source>
</evidence>
<evidence type="ECO:0000256" key="11">
    <source>
        <dbReference type="RuleBase" id="RU000590"/>
    </source>
</evidence>